<proteinExistence type="inferred from homology"/>
<dbReference type="AlphaFoldDB" id="A0A7R9WCP3"/>
<dbReference type="CDD" id="cd05374">
    <property type="entry name" value="17beta-HSD-like_SDR_c"/>
    <property type="match status" value="1"/>
</dbReference>
<evidence type="ECO:0000259" key="2">
    <source>
        <dbReference type="SMART" id="SM00822"/>
    </source>
</evidence>
<dbReference type="PRINTS" id="PR00081">
    <property type="entry name" value="GDHRDH"/>
</dbReference>
<dbReference type="GO" id="GO:0008202">
    <property type="term" value="P:steroid metabolic process"/>
    <property type="evidence" value="ECO:0007669"/>
    <property type="project" value="TreeGrafter"/>
</dbReference>
<dbReference type="PRINTS" id="PR00080">
    <property type="entry name" value="SDRFAMILY"/>
</dbReference>
<dbReference type="PANTHER" id="PTHR43313">
    <property type="entry name" value="SHORT-CHAIN DEHYDROGENASE/REDUCTASE FAMILY 9C"/>
    <property type="match status" value="1"/>
</dbReference>
<protein>
    <recommendedName>
        <fullName evidence="2">Ketoreductase domain-containing protein</fullName>
    </recommendedName>
</protein>
<organism evidence="3">
    <name type="scientific">Pseudictyota dubia</name>
    <dbReference type="NCBI Taxonomy" id="2749911"/>
    <lineage>
        <taxon>Eukaryota</taxon>
        <taxon>Sar</taxon>
        <taxon>Stramenopiles</taxon>
        <taxon>Ochrophyta</taxon>
        <taxon>Bacillariophyta</taxon>
        <taxon>Mediophyceae</taxon>
        <taxon>Biddulphiophycidae</taxon>
        <taxon>Eupodiscales</taxon>
        <taxon>Odontellaceae</taxon>
        <taxon>Pseudictyota</taxon>
    </lineage>
</organism>
<evidence type="ECO:0000256" key="1">
    <source>
        <dbReference type="RuleBase" id="RU000363"/>
    </source>
</evidence>
<dbReference type="GO" id="GO:0016491">
    <property type="term" value="F:oxidoreductase activity"/>
    <property type="evidence" value="ECO:0007669"/>
    <property type="project" value="TreeGrafter"/>
</dbReference>
<dbReference type="PANTHER" id="PTHR43313:SF1">
    <property type="entry name" value="3BETA-HYDROXYSTEROID DEHYDROGENASE DHS-16"/>
    <property type="match status" value="1"/>
</dbReference>
<sequence length="341" mass="37196">MKISQRPFLLLLSAGAAIAAWYSQAFWASSRLLPIAQGDAVVVTGSSSGIGKHAALSLARDGYVVFACVRKTEDGEALVRSAERFGIDSSKVRPLILDVTNSKQISEGVETVASFVGERGLKGLFNNAGIASSYGPGMDSTAVEHMDMTEYRKVYDVNFFGLVETTKSFLELLRRGKGRIVMNTSVAGYIASPFMSAYASSKHAVEGFSDALRRELRPHGVKVSVIEPGYVATPILSGYIPEGKEPYSKTERSFWKMFWKDSVGAPSPKVTSDAVLHAMRDRNPKTRYVVGKDAIVLKILKLVPAGWIDPIVEASMGQADQFGIEELNQLLKDSRTEFVLE</sequence>
<dbReference type="InterPro" id="IPR020904">
    <property type="entry name" value="Sc_DH/Rdtase_CS"/>
</dbReference>
<name>A0A7R9WCP3_9STRA</name>
<dbReference type="Pfam" id="PF00106">
    <property type="entry name" value="adh_short"/>
    <property type="match status" value="1"/>
</dbReference>
<dbReference type="Gene3D" id="3.40.50.720">
    <property type="entry name" value="NAD(P)-binding Rossmann-like Domain"/>
    <property type="match status" value="1"/>
</dbReference>
<gene>
    <name evidence="3" type="ORF">TDUB1175_LOCUS18506</name>
</gene>
<dbReference type="PROSITE" id="PS00061">
    <property type="entry name" value="ADH_SHORT"/>
    <property type="match status" value="1"/>
</dbReference>
<evidence type="ECO:0000313" key="3">
    <source>
        <dbReference type="EMBL" id="CAD8320090.1"/>
    </source>
</evidence>
<comment type="similarity">
    <text evidence="1">Belongs to the short-chain dehydrogenases/reductases (SDR) family.</text>
</comment>
<dbReference type="InterPro" id="IPR036291">
    <property type="entry name" value="NAD(P)-bd_dom_sf"/>
</dbReference>
<dbReference type="SUPFAM" id="SSF51735">
    <property type="entry name" value="NAD(P)-binding Rossmann-fold domains"/>
    <property type="match status" value="1"/>
</dbReference>
<accession>A0A7R9WCP3</accession>
<dbReference type="SMART" id="SM00822">
    <property type="entry name" value="PKS_KR"/>
    <property type="match status" value="1"/>
</dbReference>
<dbReference type="InterPro" id="IPR057326">
    <property type="entry name" value="KR_dom"/>
</dbReference>
<reference evidence="3" key="1">
    <citation type="submission" date="2021-01" db="EMBL/GenBank/DDBJ databases">
        <authorList>
            <person name="Corre E."/>
            <person name="Pelletier E."/>
            <person name="Niang G."/>
            <person name="Scheremetjew M."/>
            <person name="Finn R."/>
            <person name="Kale V."/>
            <person name="Holt S."/>
            <person name="Cochrane G."/>
            <person name="Meng A."/>
            <person name="Brown T."/>
            <person name="Cohen L."/>
        </authorList>
    </citation>
    <scope>NUCLEOTIDE SEQUENCE</scope>
    <source>
        <strain evidence="3">CCMP147</strain>
    </source>
</reference>
<dbReference type="InterPro" id="IPR002347">
    <property type="entry name" value="SDR_fam"/>
</dbReference>
<dbReference type="EMBL" id="HBED01036786">
    <property type="protein sequence ID" value="CAD8320090.1"/>
    <property type="molecule type" value="Transcribed_RNA"/>
</dbReference>
<feature type="domain" description="Ketoreductase" evidence="2">
    <location>
        <begin position="39"/>
        <end position="229"/>
    </location>
</feature>